<accession>A0ABN0P131</accession>
<evidence type="ECO:0000256" key="1">
    <source>
        <dbReference type="SAM" id="SignalP"/>
    </source>
</evidence>
<feature type="signal peptide" evidence="1">
    <location>
        <begin position="1"/>
        <end position="28"/>
    </location>
</feature>
<dbReference type="EMBL" id="AWVH01000005">
    <property type="protein sequence ID" value="ERJ94207.1"/>
    <property type="molecule type" value="Genomic_DNA"/>
</dbReference>
<sequence>MKNYSIFRGGMAVLAALALVLFSCQQNADELTPELTPVDISEIYGYTFYGTITAQSGNTLTPSLILYNEERADWNMSVNGMNVNQFYYYAVKNSVNNYTLYWFGGADQGAAMTHDKSKAAMTVQLGINSLNEVVILLTGDGLTGLGKMQNTRVPMTKQTAIPRNTDAPAIAFDPSIQDVKIEIPGSAAAADWDQATSYTGKFDYLVGPDGNMARGHGTSGKDSGGNEIIPQIGITPDAAGTHTAKVKTNRFAYTQMMTIEAFEVPNVKVFKDGAVYYLRSDAASVPAVKGDGSSITLNDVTVHGELKDGKLTLRVAFKPGLMPFPITEIFKSN</sequence>
<dbReference type="Proteomes" id="UP000016649">
    <property type="component" value="Unassembled WGS sequence"/>
</dbReference>
<organism evidence="3 4">
    <name type="scientific">Treponema lecithinolyticum ATCC 700332</name>
    <dbReference type="NCBI Taxonomy" id="1321815"/>
    <lineage>
        <taxon>Bacteria</taxon>
        <taxon>Pseudomonadati</taxon>
        <taxon>Spirochaetota</taxon>
        <taxon>Spirochaetia</taxon>
        <taxon>Spirochaetales</taxon>
        <taxon>Treponemataceae</taxon>
        <taxon>Treponema</taxon>
    </lineage>
</organism>
<dbReference type="Pfam" id="PF13944">
    <property type="entry name" value="Calycin_like"/>
    <property type="match status" value="1"/>
</dbReference>
<comment type="caution">
    <text evidence="3">The sequence shown here is derived from an EMBL/GenBank/DDBJ whole genome shotgun (WGS) entry which is preliminary data.</text>
</comment>
<gene>
    <name evidence="3" type="ORF">HMPREF9193_00176</name>
</gene>
<reference evidence="3 4" key="1">
    <citation type="submission" date="2013-08" db="EMBL/GenBank/DDBJ databases">
        <authorList>
            <person name="Weinstock G."/>
            <person name="Sodergren E."/>
            <person name="Wylie T."/>
            <person name="Fulton L."/>
            <person name="Fulton R."/>
            <person name="Fronick C."/>
            <person name="O'Laughlin M."/>
            <person name="Godfrey J."/>
            <person name="Miner T."/>
            <person name="Herter B."/>
            <person name="Appelbaum E."/>
            <person name="Cordes M."/>
            <person name="Lek S."/>
            <person name="Wollam A."/>
            <person name="Pepin K.H."/>
            <person name="Palsikar V.B."/>
            <person name="Mitreva M."/>
            <person name="Wilson R.K."/>
        </authorList>
    </citation>
    <scope>NUCLEOTIDE SEQUENCE [LARGE SCALE GENOMIC DNA]</scope>
    <source>
        <strain evidence="3 4">ATCC 700332</strain>
    </source>
</reference>
<feature type="chain" id="PRO_5046767092" description="Lipocalin-like domain-containing protein" evidence="1">
    <location>
        <begin position="29"/>
        <end position="333"/>
    </location>
</feature>
<dbReference type="PROSITE" id="PS51257">
    <property type="entry name" value="PROKAR_LIPOPROTEIN"/>
    <property type="match status" value="1"/>
</dbReference>
<protein>
    <recommendedName>
        <fullName evidence="2">Lipocalin-like domain-containing protein</fullName>
    </recommendedName>
</protein>
<keyword evidence="1" id="KW-0732">Signal</keyword>
<name>A0ABN0P131_TRELE</name>
<dbReference type="InterPro" id="IPR024311">
    <property type="entry name" value="Lipocalin-like"/>
</dbReference>
<proteinExistence type="predicted"/>
<keyword evidence="4" id="KW-1185">Reference proteome</keyword>
<evidence type="ECO:0000313" key="4">
    <source>
        <dbReference type="Proteomes" id="UP000016649"/>
    </source>
</evidence>
<evidence type="ECO:0000313" key="3">
    <source>
        <dbReference type="EMBL" id="ERJ94207.1"/>
    </source>
</evidence>
<dbReference type="Gene3D" id="2.40.128.350">
    <property type="match status" value="1"/>
</dbReference>
<feature type="domain" description="Lipocalin-like" evidence="2">
    <location>
        <begin position="238"/>
        <end position="331"/>
    </location>
</feature>
<evidence type="ECO:0000259" key="2">
    <source>
        <dbReference type="Pfam" id="PF13944"/>
    </source>
</evidence>
<dbReference type="RefSeq" id="WP_021686581.1">
    <property type="nucleotide sequence ID" value="NZ_KI260561.1"/>
</dbReference>